<protein>
    <submittedName>
        <fullName evidence="1">Uncharacterized protein</fullName>
    </submittedName>
</protein>
<keyword evidence="2" id="KW-1185">Reference proteome</keyword>
<accession>A0A4U5V9I0</accession>
<evidence type="ECO:0000313" key="2">
    <source>
        <dbReference type="Proteomes" id="UP000298787"/>
    </source>
</evidence>
<dbReference type="AlphaFoldDB" id="A0A4U5V9I0"/>
<dbReference type="Proteomes" id="UP000298787">
    <property type="component" value="Chromosome 16"/>
</dbReference>
<reference evidence="1 2" key="1">
    <citation type="submission" date="2019-01" db="EMBL/GenBank/DDBJ databases">
        <title>Genome Assembly of Collichthys lucidus.</title>
        <authorList>
            <person name="Cai M."/>
            <person name="Xiao S."/>
        </authorList>
    </citation>
    <scope>NUCLEOTIDE SEQUENCE [LARGE SCALE GENOMIC DNA]</scope>
    <source>
        <strain evidence="1">JT15FE1705JMU</strain>
        <tissue evidence="1">Muscle</tissue>
    </source>
</reference>
<name>A0A4U5V9I0_COLLU</name>
<gene>
    <name evidence="1" type="ORF">D9C73_019092</name>
</gene>
<evidence type="ECO:0000313" key="1">
    <source>
        <dbReference type="EMBL" id="TKS84141.1"/>
    </source>
</evidence>
<sequence>MDGAPLAQSGGTVGTKAVISVYVSVQRLTGELGLDRALHASDALIPDDMSEEEVDPLNRAVLPAVVALNEVTQIEEDMCVTVDARIQTLYLVLRDGYN</sequence>
<organism evidence="1 2">
    <name type="scientific">Collichthys lucidus</name>
    <name type="common">Big head croaker</name>
    <name type="synonym">Sciaena lucida</name>
    <dbReference type="NCBI Taxonomy" id="240159"/>
    <lineage>
        <taxon>Eukaryota</taxon>
        <taxon>Metazoa</taxon>
        <taxon>Chordata</taxon>
        <taxon>Craniata</taxon>
        <taxon>Vertebrata</taxon>
        <taxon>Euteleostomi</taxon>
        <taxon>Actinopterygii</taxon>
        <taxon>Neopterygii</taxon>
        <taxon>Teleostei</taxon>
        <taxon>Neoteleostei</taxon>
        <taxon>Acanthomorphata</taxon>
        <taxon>Eupercaria</taxon>
        <taxon>Sciaenidae</taxon>
        <taxon>Collichthys</taxon>
    </lineage>
</organism>
<proteinExistence type="predicted"/>
<dbReference type="EMBL" id="CM014093">
    <property type="protein sequence ID" value="TKS84141.1"/>
    <property type="molecule type" value="Genomic_DNA"/>
</dbReference>